<gene>
    <name evidence="1" type="ORF">GIJIEOGM_00023</name>
</gene>
<accession>A0A7G9Z748</accession>
<reference evidence="1" key="1">
    <citation type="submission" date="2020-06" db="EMBL/GenBank/DDBJ databases">
        <title>Unique genomic features of the anaerobic methanotrophic archaea.</title>
        <authorList>
            <person name="Chadwick G.L."/>
            <person name="Skennerton C.T."/>
            <person name="Laso-Perez R."/>
            <person name="Leu A.O."/>
            <person name="Speth D.R."/>
            <person name="Yu H."/>
            <person name="Morgan-Lang C."/>
            <person name="Hatzenpichler R."/>
            <person name="Goudeau D."/>
            <person name="Malmstrom R."/>
            <person name="Brazelton W.J."/>
            <person name="Woyke T."/>
            <person name="Hallam S.J."/>
            <person name="Tyson G.W."/>
            <person name="Wegener G."/>
            <person name="Boetius A."/>
            <person name="Orphan V."/>
        </authorList>
    </citation>
    <scope>NUCLEOTIDE SEQUENCE</scope>
</reference>
<organism evidence="1">
    <name type="scientific">Candidatus Methanophaga sp. ANME-1 ERB7</name>
    <dbReference type="NCBI Taxonomy" id="2759913"/>
    <lineage>
        <taxon>Archaea</taxon>
        <taxon>Methanobacteriati</taxon>
        <taxon>Methanobacteriota</taxon>
        <taxon>Stenosarchaea group</taxon>
        <taxon>Methanomicrobia</taxon>
        <taxon>Candidatus Methanophagales</taxon>
        <taxon>Candidatus Methanophagaceae</taxon>
        <taxon>Candidatus Methanophaga</taxon>
    </lineage>
</organism>
<dbReference type="EMBL" id="MT631644">
    <property type="protein sequence ID" value="QNO56082.1"/>
    <property type="molecule type" value="Genomic_DNA"/>
</dbReference>
<sequence>MEDANVTLILKEIGEIKKEIAYIKEHMIDRDRILTDEEIIMLKEAEKEFVEGKTIRLEDIERNSE</sequence>
<evidence type="ECO:0000313" key="1">
    <source>
        <dbReference type="EMBL" id="QNO56082.1"/>
    </source>
</evidence>
<protein>
    <submittedName>
        <fullName evidence="1">Uncharacterized protein</fullName>
    </submittedName>
</protein>
<proteinExistence type="predicted"/>
<name>A0A7G9Z748_9EURY</name>
<dbReference type="AlphaFoldDB" id="A0A7G9Z748"/>